<comment type="similarity">
    <text evidence="2">Belongs to the HsdR family.</text>
</comment>
<comment type="catalytic activity">
    <reaction evidence="1">
        <text>Endonucleolytic cleavage of DNA to give random double-stranded fragments with terminal 5'-phosphates, ATP is simultaneously hydrolyzed.</text>
        <dbReference type="EC" id="3.1.21.3"/>
    </reaction>
</comment>
<keyword evidence="9" id="KW-0067">ATP-binding</keyword>
<evidence type="ECO:0000256" key="7">
    <source>
        <dbReference type="ARBA" id="ARBA00022759"/>
    </source>
</evidence>
<keyword evidence="5" id="KW-0547">Nucleotide-binding</keyword>
<dbReference type="Pfam" id="PF18766">
    <property type="entry name" value="SWI2_SNF2"/>
    <property type="match status" value="1"/>
</dbReference>
<dbReference type="InterPro" id="IPR055180">
    <property type="entry name" value="HsdR_RecA-like_helicase_dom_2"/>
</dbReference>
<evidence type="ECO:0000256" key="8">
    <source>
        <dbReference type="ARBA" id="ARBA00022801"/>
    </source>
</evidence>
<dbReference type="AlphaFoldDB" id="A0ABD6IHP2"/>
<evidence type="ECO:0000256" key="1">
    <source>
        <dbReference type="ARBA" id="ARBA00000851"/>
    </source>
</evidence>
<keyword evidence="7 12" id="KW-0255">Endonuclease</keyword>
<reference evidence="12 13" key="1">
    <citation type="submission" date="2018-07" db="EMBL/GenBank/DDBJ databases">
        <title>Genetic characterization of Mycoplasma hyopneumoniae, M. hyorhinis and M. flocculare isolates through whole genome sequencing analysis: comparative analysis of sequence types and putative genes involved in virulence.</title>
        <authorList>
            <person name="Fourour S."/>
            <person name="Lucas P."/>
            <person name="Touzain F."/>
            <person name="Tocqueville V."/>
            <person name="Kempf I."/>
            <person name="Marois-Crehan C."/>
        </authorList>
    </citation>
    <scope>NUCLEOTIDE SEQUENCE [LARGE SCALE GENOMIC DNA]</scope>
    <source>
        <strain evidence="12 13">MHR389</strain>
    </source>
</reference>
<dbReference type="InterPro" id="IPR051268">
    <property type="entry name" value="Type-I_R_enzyme_R_subunit"/>
</dbReference>
<dbReference type="Pfam" id="PF22679">
    <property type="entry name" value="T1R_D3-like"/>
    <property type="match status" value="1"/>
</dbReference>
<dbReference type="SMART" id="SM00487">
    <property type="entry name" value="DEXDc"/>
    <property type="match status" value="1"/>
</dbReference>
<dbReference type="CDD" id="cd18800">
    <property type="entry name" value="SF2_C_EcoR124I-like"/>
    <property type="match status" value="1"/>
</dbReference>
<dbReference type="InterPro" id="IPR027417">
    <property type="entry name" value="P-loop_NTPase"/>
</dbReference>
<keyword evidence="6" id="KW-0680">Restriction system</keyword>
<evidence type="ECO:0000256" key="3">
    <source>
        <dbReference type="ARBA" id="ARBA00012654"/>
    </source>
</evidence>
<organism evidence="12 13">
    <name type="scientific">Mesomycoplasma hyorhinis</name>
    <name type="common">Mycoplasma hyorhinis</name>
    <dbReference type="NCBI Taxonomy" id="2100"/>
    <lineage>
        <taxon>Bacteria</taxon>
        <taxon>Bacillati</taxon>
        <taxon>Mycoplasmatota</taxon>
        <taxon>Mycoplasmoidales</taxon>
        <taxon>Metamycoplasmataceae</taxon>
        <taxon>Mesomycoplasma</taxon>
    </lineage>
</organism>
<protein>
    <recommendedName>
        <fullName evidence="3">type I site-specific deoxyribonuclease</fullName>
        <ecNumber evidence="3">3.1.21.3</ecNumber>
    </recommendedName>
</protein>
<evidence type="ECO:0000256" key="6">
    <source>
        <dbReference type="ARBA" id="ARBA00022747"/>
    </source>
</evidence>
<dbReference type="InterPro" id="IPR040980">
    <property type="entry name" value="SWI2_SNF2"/>
</dbReference>
<dbReference type="InterPro" id="IPR014001">
    <property type="entry name" value="Helicase_ATP-bd"/>
</dbReference>
<dbReference type="InterPro" id="IPR007409">
    <property type="entry name" value="Restrct_endonuc_type1_HsdR_N"/>
</dbReference>
<evidence type="ECO:0000313" key="13">
    <source>
        <dbReference type="Proteomes" id="UP001193384"/>
    </source>
</evidence>
<evidence type="ECO:0000256" key="2">
    <source>
        <dbReference type="ARBA" id="ARBA00008598"/>
    </source>
</evidence>
<dbReference type="EMBL" id="QQQW01000021">
    <property type="protein sequence ID" value="MXR43937.1"/>
    <property type="molecule type" value="Genomic_DNA"/>
</dbReference>
<dbReference type="Pfam" id="PF04313">
    <property type="entry name" value="HSDR_N"/>
    <property type="match status" value="1"/>
</dbReference>
<dbReference type="GO" id="GO:0009035">
    <property type="term" value="F:type I site-specific deoxyribonuclease activity"/>
    <property type="evidence" value="ECO:0007669"/>
    <property type="project" value="UniProtKB-EC"/>
</dbReference>
<dbReference type="Proteomes" id="UP001193384">
    <property type="component" value="Unassembled WGS sequence"/>
</dbReference>
<keyword evidence="8" id="KW-0378">Hydrolase</keyword>
<comment type="caution">
    <text evidence="12">The sequence shown here is derived from an EMBL/GenBank/DDBJ whole genome shotgun (WGS) entry which is preliminary data.</text>
</comment>
<dbReference type="SUPFAM" id="SSF52540">
    <property type="entry name" value="P-loop containing nucleoside triphosphate hydrolases"/>
    <property type="match status" value="1"/>
</dbReference>
<accession>A0ABD6IHP2</accession>
<evidence type="ECO:0000256" key="4">
    <source>
        <dbReference type="ARBA" id="ARBA00022722"/>
    </source>
</evidence>
<sequence length="1164" mass="138599">MSQDNQKYCKTFLNEKDFQKELFYELTKNFGWTFPPVSENREVFTSNTEVNKTLAGYKIENFEYWTEDKLIDNWRKIISSKNWDRLEETELTEKEIKDILWFLNSCIDPSKNTIGKRNELLLQGIVELDRNGKKIPLKIFSSNSTESNVIYQVAREVITNTEIEKGNGKKEKVRFDFIFLIDGIPVVSLETKTAFKKISSAKYQVQNYHKLGLFTTGFFSLIQMFVVMNDKKFFYTTNKNDFKELWYEDLLFKWTDENNRHRSDWCYIVKTFLRASTLHNLIGLYSVADGDNIKILRSYQYWAIKAIKNRLLGWDPADNHVKNKWHNPKEIWDNRKTGNESIKLGYIWHSTGAGKTLTSFKVAQLLLKERFGNTTLIEKVIFLVDRKDLSLQTQEAYLSFNLNLKNQENEIKKAKNKWDMKKLIMGEHKFIIGSHQKLSEVCKDLTKKDKEKINSKRIVLIFDEAHRSTSAEMFRNIKETFINACLIGFTGTPKLKPEKEFKEDKNEIYTEDVFGPLLHTYTMGNAILDKKVLKFYLTYSNLSEFNIWVYAWNKGILRKLGFNVEDYSKVDNLLKVKAFLKDNYNSDYVWLMSLKKLSRNETEENIQKFNKYLLINKNSDSKSEEEQTEEMHLIQLRRNIIVDDIIKNWKENNELSKSSFSSILATNKIDDAIEYFKIFKERKQKSQLPTENFKFTAVFDATESNDEYYEIKENTNKNINMVMDLYSVDFNRKFNNHSKFKENVIQRLSKRSSRYNKKEQHLNLVIVVNQLLTGFDSKYIKTIYIDKSLEDAFLIQAISRTNRIFKEGNKEEGNVVFYNKPPQMQKNIDEAIKKYAKAKYENVVENPNQEGRIFLITQNLKLEIGEIKKIVPSKEKYYELSHLSYIENEEINDEVSAFMRTFIRINKLWNNKEYLKHLDYKGQKADDYFRQEINFSEEEFLAFKSLFKQLDSLYDVTKNRRVYFSYPIINEDYIEVFQITNSHGYEIGQQEIEQISKELSKSKLQNTDEKEKVIKTELEKWIKEKPSDTLFYKWGQSVLEENKYKNIFFPYINNNFSTPGDIENIFKKSMDDWRKEQVEEKFVELGVNKEHYDFFWNIIKKTNNIKTQLTEKQENDIVIFINQETLINYFIKTGKIKEQRKNTFALWFQILKEELQNLKDNYKY</sequence>
<feature type="domain" description="Helicase ATP-binding" evidence="11">
    <location>
        <begin position="336"/>
        <end position="511"/>
    </location>
</feature>
<dbReference type="GO" id="GO:0003677">
    <property type="term" value="F:DNA binding"/>
    <property type="evidence" value="ECO:0007669"/>
    <property type="project" value="UniProtKB-KW"/>
</dbReference>
<keyword evidence="10" id="KW-0238">DNA-binding</keyword>
<dbReference type="GO" id="GO:0005524">
    <property type="term" value="F:ATP binding"/>
    <property type="evidence" value="ECO:0007669"/>
    <property type="project" value="UniProtKB-KW"/>
</dbReference>
<keyword evidence="4" id="KW-0540">Nuclease</keyword>
<evidence type="ECO:0000256" key="5">
    <source>
        <dbReference type="ARBA" id="ARBA00022741"/>
    </source>
</evidence>
<proteinExistence type="inferred from homology"/>
<dbReference type="Gene3D" id="3.90.1570.50">
    <property type="match status" value="1"/>
</dbReference>
<dbReference type="PROSITE" id="PS51192">
    <property type="entry name" value="HELICASE_ATP_BIND_1"/>
    <property type="match status" value="1"/>
</dbReference>
<dbReference type="EC" id="3.1.21.3" evidence="3"/>
<evidence type="ECO:0000259" key="11">
    <source>
        <dbReference type="PROSITE" id="PS51192"/>
    </source>
</evidence>
<dbReference type="GO" id="GO:0009307">
    <property type="term" value="P:DNA restriction-modification system"/>
    <property type="evidence" value="ECO:0007669"/>
    <property type="project" value="UniProtKB-KW"/>
</dbReference>
<dbReference type="Gene3D" id="3.40.50.300">
    <property type="entry name" value="P-loop containing nucleotide triphosphate hydrolases"/>
    <property type="match status" value="2"/>
</dbReference>
<dbReference type="PANTHER" id="PTHR30195:SF16">
    <property type="entry name" value="TYPE I RESTRICTION ENZYME ENDONUCLEASE SUBUNIT"/>
    <property type="match status" value="1"/>
</dbReference>
<name>A0ABD6IHP2_MESHY</name>
<dbReference type="RefSeq" id="WP_160615047.1">
    <property type="nucleotide sequence ID" value="NZ_QQQW01000021.1"/>
</dbReference>
<dbReference type="CDD" id="cd22332">
    <property type="entry name" value="HsdR_N"/>
    <property type="match status" value="1"/>
</dbReference>
<dbReference type="PANTHER" id="PTHR30195">
    <property type="entry name" value="TYPE I SITE-SPECIFIC DEOXYRIBONUCLEASE PROTEIN SUBUNIT M AND R"/>
    <property type="match status" value="1"/>
</dbReference>
<gene>
    <name evidence="12" type="ORF">DR101_03235</name>
</gene>
<evidence type="ECO:0000256" key="9">
    <source>
        <dbReference type="ARBA" id="ARBA00022840"/>
    </source>
</evidence>
<evidence type="ECO:0000313" key="12">
    <source>
        <dbReference type="EMBL" id="MXR43937.1"/>
    </source>
</evidence>
<evidence type="ECO:0000256" key="10">
    <source>
        <dbReference type="ARBA" id="ARBA00023125"/>
    </source>
</evidence>